<protein>
    <recommendedName>
        <fullName evidence="11">Lupus La protein</fullName>
    </recommendedName>
</protein>
<feature type="region of interest" description="Disordered" evidence="5">
    <location>
        <begin position="28"/>
        <end position="132"/>
    </location>
</feature>
<comment type="subcellular location">
    <subcellularLocation>
        <location evidence="1">Nucleus</location>
    </subcellularLocation>
</comment>
<dbReference type="EMBL" id="JAEFCI010011606">
    <property type="protein sequence ID" value="KAG5456519.1"/>
    <property type="molecule type" value="Genomic_DNA"/>
</dbReference>
<dbReference type="GO" id="GO:0005634">
    <property type="term" value="C:nucleus"/>
    <property type="evidence" value="ECO:0007669"/>
    <property type="project" value="UniProtKB-SubCell"/>
</dbReference>
<evidence type="ECO:0000259" key="8">
    <source>
        <dbReference type="PROSITE" id="PS51939"/>
    </source>
</evidence>
<accession>A0A8H8DFC0</accession>
<name>A0A8H8DFC0_9FUNG</name>
<dbReference type="SMART" id="SM00715">
    <property type="entry name" value="LA"/>
    <property type="match status" value="1"/>
</dbReference>
<gene>
    <name evidence="9" type="ORF">BJ554DRAFT_3720</name>
</gene>
<feature type="compositionally biased region" description="Basic residues" evidence="5">
    <location>
        <begin position="449"/>
        <end position="474"/>
    </location>
</feature>
<dbReference type="OrthoDB" id="439993at2759"/>
<dbReference type="Pfam" id="PF05383">
    <property type="entry name" value="La"/>
    <property type="match status" value="1"/>
</dbReference>
<dbReference type="InterPro" id="IPR045180">
    <property type="entry name" value="La_dom_prot"/>
</dbReference>
<evidence type="ECO:0000259" key="7">
    <source>
        <dbReference type="PROSITE" id="PS50961"/>
    </source>
</evidence>
<dbReference type="InterPro" id="IPR036388">
    <property type="entry name" value="WH-like_DNA-bd_sf"/>
</dbReference>
<dbReference type="PANTHER" id="PTHR22792">
    <property type="entry name" value="LUPUS LA PROTEIN-RELATED"/>
    <property type="match status" value="1"/>
</dbReference>
<dbReference type="InterPro" id="IPR012677">
    <property type="entry name" value="Nucleotide-bd_a/b_plait_sf"/>
</dbReference>
<dbReference type="GO" id="GO:1990904">
    <property type="term" value="C:ribonucleoprotein complex"/>
    <property type="evidence" value="ECO:0007669"/>
    <property type="project" value="UniProtKB-UniRule"/>
</dbReference>
<dbReference type="PROSITE" id="PS51939">
    <property type="entry name" value="XRRM"/>
    <property type="match status" value="1"/>
</dbReference>
<dbReference type="Pfam" id="PF00076">
    <property type="entry name" value="RRM_1"/>
    <property type="match status" value="1"/>
</dbReference>
<dbReference type="GO" id="GO:0003729">
    <property type="term" value="F:mRNA binding"/>
    <property type="evidence" value="ECO:0007669"/>
    <property type="project" value="TreeGrafter"/>
</dbReference>
<evidence type="ECO:0000256" key="3">
    <source>
        <dbReference type="ARBA" id="ARBA00023242"/>
    </source>
</evidence>
<evidence type="ECO:0000313" key="10">
    <source>
        <dbReference type="Proteomes" id="UP000673691"/>
    </source>
</evidence>
<evidence type="ECO:0000259" key="6">
    <source>
        <dbReference type="PROSITE" id="PS50102"/>
    </source>
</evidence>
<dbReference type="SUPFAM" id="SSF46785">
    <property type="entry name" value="Winged helix' DNA-binding domain"/>
    <property type="match status" value="1"/>
</dbReference>
<dbReference type="SMART" id="SM00360">
    <property type="entry name" value="RRM"/>
    <property type="match status" value="1"/>
</dbReference>
<dbReference type="InterPro" id="IPR035979">
    <property type="entry name" value="RBD_domain_sf"/>
</dbReference>
<dbReference type="SUPFAM" id="SSF54928">
    <property type="entry name" value="RNA-binding domain, RBD"/>
    <property type="match status" value="1"/>
</dbReference>
<keyword evidence="10" id="KW-1185">Reference proteome</keyword>
<dbReference type="PROSITE" id="PS50961">
    <property type="entry name" value="HTH_LA"/>
    <property type="match status" value="1"/>
</dbReference>
<feature type="region of interest" description="Disordered" evidence="5">
    <location>
        <begin position="449"/>
        <end position="528"/>
    </location>
</feature>
<dbReference type="InterPro" id="IPR014886">
    <property type="entry name" value="La_xRRM"/>
</dbReference>
<feature type="domain" description="RRM" evidence="6">
    <location>
        <begin position="223"/>
        <end position="296"/>
    </location>
</feature>
<comment type="caution">
    <text evidence="9">The sequence shown here is derived from an EMBL/GenBank/DDBJ whole genome shotgun (WGS) entry which is preliminary data.</text>
</comment>
<keyword evidence="2 4" id="KW-0694">RNA-binding</keyword>
<dbReference type="Gene3D" id="3.30.70.330">
    <property type="match status" value="2"/>
</dbReference>
<dbReference type="Gene3D" id="1.10.10.10">
    <property type="entry name" value="Winged helix-like DNA-binding domain superfamily/Winged helix DNA-binding domain"/>
    <property type="match status" value="1"/>
</dbReference>
<dbReference type="InterPro" id="IPR000504">
    <property type="entry name" value="RRM_dom"/>
</dbReference>
<dbReference type="PRINTS" id="PR00302">
    <property type="entry name" value="LUPUSLA"/>
</dbReference>
<feature type="domain" description="HTH La-type RNA-binding" evidence="7">
    <location>
        <begin position="128"/>
        <end position="218"/>
    </location>
</feature>
<dbReference type="PROSITE" id="PS50102">
    <property type="entry name" value="RRM"/>
    <property type="match status" value="1"/>
</dbReference>
<sequence length="528" mass="58127">MLAEDIPQEAVIADQALAGKAQPGEVIETAADLMDMSGGEAQKADEGNGKTPGETDQVEKGPGSENDASGGEVKSVDGREGNSPAELNQGKKSAGGEEIPKVESIPAVQSEKYKGPPGPVVPGPSTVPADPAKRKRMILRQVEFYLGVNLAKDEFLFNQYEADPEHWIPIDLICTFKRMRRWTERAEIVEALRESPSLLEVNEDNSKVRRKTPLVQTFGGMERSVYVETESLQDELDDFFPKFGEVNEVRFRRTEGKVFKGSVFVEFSTMDGMTMLLNQKDLEFNGHKLTVMAKEDYCNMKMKEKGITKENRNAGNFNRPFNAFRLLRQRELDAGKGGNGRKQKSRKPDAAPTPSYVPGCLVRFTCPAGAGVTWSAIKSALRRDGYQVRFISFDEGSETTGVCQLQSPEVNKLLEQFKDSGATIESEKVEFTEFEEGFEDLWYKKRNLTAKRGQSGKRGGRGHGPKRGRGRGCGRRNEAEAVDNVPALTDANADDSVNTAVEGAVSNGKRKVEADAEKQPDAKKAKGE</sequence>
<keyword evidence="3" id="KW-0539">Nucleus</keyword>
<proteinExistence type="predicted"/>
<reference evidence="9 10" key="1">
    <citation type="journal article" name="Sci. Rep.">
        <title>Genome-scale phylogenetic analyses confirm Olpidium as the closest living zoosporic fungus to the non-flagellated, terrestrial fungi.</title>
        <authorList>
            <person name="Chang Y."/>
            <person name="Rochon D."/>
            <person name="Sekimoto S."/>
            <person name="Wang Y."/>
            <person name="Chovatia M."/>
            <person name="Sandor L."/>
            <person name="Salamov A."/>
            <person name="Grigoriev I.V."/>
            <person name="Stajich J.E."/>
            <person name="Spatafora J.W."/>
        </authorList>
    </citation>
    <scope>NUCLEOTIDE SEQUENCE [LARGE SCALE GENOMIC DNA]</scope>
    <source>
        <strain evidence="9">S191</strain>
    </source>
</reference>
<feature type="region of interest" description="Disordered" evidence="5">
    <location>
        <begin position="334"/>
        <end position="354"/>
    </location>
</feature>
<evidence type="ECO:0000256" key="1">
    <source>
        <dbReference type="ARBA" id="ARBA00004123"/>
    </source>
</evidence>
<dbReference type="InterPro" id="IPR002344">
    <property type="entry name" value="Lupus_La"/>
</dbReference>
<evidence type="ECO:0000256" key="5">
    <source>
        <dbReference type="SAM" id="MobiDB-lite"/>
    </source>
</evidence>
<dbReference type="CDD" id="cd12291">
    <property type="entry name" value="RRM1_La"/>
    <property type="match status" value="1"/>
</dbReference>
<evidence type="ECO:0000256" key="4">
    <source>
        <dbReference type="PROSITE-ProRule" id="PRU00332"/>
    </source>
</evidence>
<evidence type="ECO:0000313" key="9">
    <source>
        <dbReference type="EMBL" id="KAG5456519.1"/>
    </source>
</evidence>
<dbReference type="AlphaFoldDB" id="A0A8H8DFC0"/>
<dbReference type="PANTHER" id="PTHR22792:SF140">
    <property type="entry name" value="ACHILLES, ISOFORM A"/>
    <property type="match status" value="1"/>
</dbReference>
<dbReference type="InterPro" id="IPR006630">
    <property type="entry name" value="La_HTH"/>
</dbReference>
<dbReference type="Proteomes" id="UP000673691">
    <property type="component" value="Unassembled WGS sequence"/>
</dbReference>
<dbReference type="GO" id="GO:0006396">
    <property type="term" value="P:RNA processing"/>
    <property type="evidence" value="ECO:0007669"/>
    <property type="project" value="InterPro"/>
</dbReference>
<evidence type="ECO:0008006" key="11">
    <source>
        <dbReference type="Google" id="ProtNLM"/>
    </source>
</evidence>
<organism evidence="9 10">
    <name type="scientific">Olpidium bornovanus</name>
    <dbReference type="NCBI Taxonomy" id="278681"/>
    <lineage>
        <taxon>Eukaryota</taxon>
        <taxon>Fungi</taxon>
        <taxon>Fungi incertae sedis</taxon>
        <taxon>Olpidiomycota</taxon>
        <taxon>Olpidiomycotina</taxon>
        <taxon>Olpidiomycetes</taxon>
        <taxon>Olpidiales</taxon>
        <taxon>Olpidiaceae</taxon>
        <taxon>Olpidium</taxon>
    </lineage>
</organism>
<dbReference type="InterPro" id="IPR036390">
    <property type="entry name" value="WH_DNA-bd_sf"/>
</dbReference>
<evidence type="ECO:0000256" key="2">
    <source>
        <dbReference type="ARBA" id="ARBA00022884"/>
    </source>
</evidence>
<feature type="compositionally biased region" description="Basic and acidic residues" evidence="5">
    <location>
        <begin position="510"/>
        <end position="528"/>
    </location>
</feature>
<feature type="domain" description="XRRM" evidence="8">
    <location>
        <begin position="355"/>
        <end position="470"/>
    </location>
</feature>